<evidence type="ECO:0000256" key="1">
    <source>
        <dbReference type="SAM" id="SignalP"/>
    </source>
</evidence>
<feature type="signal peptide" evidence="1">
    <location>
        <begin position="1"/>
        <end position="25"/>
    </location>
</feature>
<protein>
    <submittedName>
        <fullName evidence="3">FxDxF family PEP-CTERM protein</fullName>
    </submittedName>
</protein>
<feature type="chain" id="PRO_5041452279" evidence="1">
    <location>
        <begin position="26"/>
        <end position="372"/>
    </location>
</feature>
<evidence type="ECO:0000259" key="2">
    <source>
        <dbReference type="PROSITE" id="PS50240"/>
    </source>
</evidence>
<dbReference type="SMART" id="SM00020">
    <property type="entry name" value="Tryp_SPc"/>
    <property type="match status" value="1"/>
</dbReference>
<dbReference type="Pfam" id="PF00089">
    <property type="entry name" value="Trypsin"/>
    <property type="match status" value="1"/>
</dbReference>
<feature type="domain" description="Peptidase S1" evidence="2">
    <location>
        <begin position="52"/>
        <end position="346"/>
    </location>
</feature>
<accession>A0AA41L380</accession>
<dbReference type="Pfam" id="PF07589">
    <property type="entry name" value="PEP-CTERM"/>
    <property type="match status" value="1"/>
</dbReference>
<proteinExistence type="predicted"/>
<dbReference type="PANTHER" id="PTHR24260">
    <property type="match status" value="1"/>
</dbReference>
<keyword evidence="1" id="KW-0732">Signal</keyword>
<dbReference type="GO" id="GO:0004252">
    <property type="term" value="F:serine-type endopeptidase activity"/>
    <property type="evidence" value="ECO:0007669"/>
    <property type="project" value="InterPro"/>
</dbReference>
<dbReference type="Proteomes" id="UP001155901">
    <property type="component" value="Unassembled WGS sequence"/>
</dbReference>
<dbReference type="NCBIfam" id="NF038126">
    <property type="entry name" value="PEP_CTERM_FxDxF"/>
    <property type="match status" value="1"/>
</dbReference>
<evidence type="ECO:0000313" key="5">
    <source>
        <dbReference type="Proteomes" id="UP001155901"/>
    </source>
</evidence>
<dbReference type="PROSITE" id="PS50240">
    <property type="entry name" value="TRYPSIN_DOM"/>
    <property type="match status" value="1"/>
</dbReference>
<dbReference type="InterPro" id="IPR013424">
    <property type="entry name" value="Ice-binding_C"/>
</dbReference>
<dbReference type="InterPro" id="IPR018114">
    <property type="entry name" value="TRYPSIN_HIS"/>
</dbReference>
<dbReference type="PROSITE" id="PS00134">
    <property type="entry name" value="TRYPSIN_HIS"/>
    <property type="match status" value="1"/>
</dbReference>
<dbReference type="InterPro" id="IPR051333">
    <property type="entry name" value="CLIP_Serine_Protease"/>
</dbReference>
<dbReference type="InterPro" id="IPR001254">
    <property type="entry name" value="Trypsin_dom"/>
</dbReference>
<dbReference type="AlphaFoldDB" id="A0AA41L380"/>
<evidence type="ECO:0000313" key="3">
    <source>
        <dbReference type="EMBL" id="MBV6321399.1"/>
    </source>
</evidence>
<dbReference type="GO" id="GO:0006508">
    <property type="term" value="P:proteolysis"/>
    <property type="evidence" value="ECO:0007669"/>
    <property type="project" value="InterPro"/>
</dbReference>
<dbReference type="RefSeq" id="WP_217942122.1">
    <property type="nucleotide sequence ID" value="NZ_JAHTGR010000004.1"/>
</dbReference>
<reference evidence="4" key="2">
    <citation type="submission" date="2022-03" db="EMBL/GenBank/DDBJ databases">
        <title>Genome Encyclopedia of Bacteria and Archaea VI: Functional Genomics of Type Strains.</title>
        <authorList>
            <person name="Whitman W."/>
        </authorList>
    </citation>
    <scope>NUCLEOTIDE SEQUENCE</scope>
    <source>
        <strain evidence="4">HSC-15S17</strain>
    </source>
</reference>
<dbReference type="EMBL" id="JALJZU010000006">
    <property type="protein sequence ID" value="MCP2009352.1"/>
    <property type="molecule type" value="Genomic_DNA"/>
</dbReference>
<evidence type="ECO:0000313" key="6">
    <source>
        <dbReference type="Proteomes" id="UP001162889"/>
    </source>
</evidence>
<dbReference type="EMBL" id="JAHTGR010000004">
    <property type="protein sequence ID" value="MBV6321399.1"/>
    <property type="molecule type" value="Genomic_DNA"/>
</dbReference>
<comment type="caution">
    <text evidence="3">The sequence shown here is derived from an EMBL/GenBank/DDBJ whole genome shotgun (WGS) entry which is preliminary data.</text>
</comment>
<reference evidence="3" key="1">
    <citation type="submission" date="2021-07" db="EMBL/GenBank/DDBJ databases">
        <title>Characterization of violacein-producing bacteria and related species.</title>
        <authorList>
            <person name="Wilson H.S."/>
            <person name="De Leon M.E."/>
        </authorList>
    </citation>
    <scope>NUCLEOTIDE SEQUENCE</scope>
    <source>
        <strain evidence="3">HSC-15S17</strain>
    </source>
</reference>
<dbReference type="PANTHER" id="PTHR24260:SF136">
    <property type="entry name" value="GH08193P-RELATED"/>
    <property type="match status" value="1"/>
</dbReference>
<gene>
    <name evidence="3" type="ORF">KVP70_10665</name>
    <name evidence="4" type="ORF">L1274_003081</name>
</gene>
<keyword evidence="6" id="KW-1185">Reference proteome</keyword>
<dbReference type="NCBIfam" id="TIGR02595">
    <property type="entry name" value="PEP_CTERM"/>
    <property type="match status" value="1"/>
</dbReference>
<organism evidence="3 5">
    <name type="scientific">Duganella violaceipulchra</name>
    <dbReference type="NCBI Taxonomy" id="2849652"/>
    <lineage>
        <taxon>Bacteria</taxon>
        <taxon>Pseudomonadati</taxon>
        <taxon>Pseudomonadota</taxon>
        <taxon>Betaproteobacteria</taxon>
        <taxon>Burkholderiales</taxon>
        <taxon>Oxalobacteraceae</taxon>
        <taxon>Telluria group</taxon>
        <taxon>Duganella</taxon>
    </lineage>
</organism>
<sequence length="372" mass="38647">MIFHSKQYKLTAMVAALLAAGAAQASSGLSADLAKLEPMTGNTSTVSDWRFTVGQSFNGVAGALDGVARLSFTNAAGNWACSGSLLAGGQYVLTAAHCADNFSKMTVQFGWQGGSAAVTRNVAVGNAYVNKAWHGEEASLDAGSDMAILKLDTAVTGIKGYHLSTTNDVGKDYLMAGYGTTQKATTNNPTNWGDGNYGHYGYNTFDVDSKTFNEAYGKSVANWGYDPAFYAPGTTYMSDFDNGSAGQNTLGRIADITGKHWSSGTGRGANEALIAGGDSGGGDFVWNGTEWLLSGVHSWGWQGKSACGLIGLAGCDVADLNGSSFGDLSGSTATYSHIGWINSVTAVPEPETYAMMLAGLALVGVARRRKQA</sequence>
<name>A0AA41L380_9BURK</name>
<dbReference type="Proteomes" id="UP001162889">
    <property type="component" value="Unassembled WGS sequence"/>
</dbReference>
<evidence type="ECO:0000313" key="4">
    <source>
        <dbReference type="EMBL" id="MCP2009352.1"/>
    </source>
</evidence>